<dbReference type="AlphaFoldDB" id="D7MI27"/>
<gene>
    <name evidence="1" type="ORF">ARALYDRAFT_915777</name>
</gene>
<dbReference type="HOGENOM" id="CLU_2161875_0_0_1"/>
<dbReference type="Gramene" id="scaffold_703519.1">
    <property type="protein sequence ID" value="scaffold_703519.1"/>
    <property type="gene ID" value="scaffold_703519.1"/>
</dbReference>
<dbReference type="EMBL" id="GL348719">
    <property type="protein sequence ID" value="EFH44733.1"/>
    <property type="molecule type" value="Genomic_DNA"/>
</dbReference>
<name>D7MI27_ARALL</name>
<protein>
    <submittedName>
        <fullName evidence="1">Predicted protein</fullName>
    </submittedName>
</protein>
<dbReference type="Proteomes" id="UP000008694">
    <property type="component" value="Unassembled WGS sequence"/>
</dbReference>
<proteinExistence type="predicted"/>
<keyword evidence="2" id="KW-1185">Reference proteome</keyword>
<organism evidence="2">
    <name type="scientific">Arabidopsis lyrata subsp. lyrata</name>
    <name type="common">Lyre-leaved rock-cress</name>
    <dbReference type="NCBI Taxonomy" id="81972"/>
    <lineage>
        <taxon>Eukaryota</taxon>
        <taxon>Viridiplantae</taxon>
        <taxon>Streptophyta</taxon>
        <taxon>Embryophyta</taxon>
        <taxon>Tracheophyta</taxon>
        <taxon>Spermatophyta</taxon>
        <taxon>Magnoliopsida</taxon>
        <taxon>eudicotyledons</taxon>
        <taxon>Gunneridae</taxon>
        <taxon>Pentapetalae</taxon>
        <taxon>rosids</taxon>
        <taxon>malvids</taxon>
        <taxon>Brassicales</taxon>
        <taxon>Brassicaceae</taxon>
        <taxon>Camelineae</taxon>
        <taxon>Arabidopsis</taxon>
    </lineage>
</organism>
<reference evidence="2" key="1">
    <citation type="journal article" date="2011" name="Nat. Genet.">
        <title>The Arabidopsis lyrata genome sequence and the basis of rapid genome size change.</title>
        <authorList>
            <person name="Hu T.T."/>
            <person name="Pattyn P."/>
            <person name="Bakker E.G."/>
            <person name="Cao J."/>
            <person name="Cheng J.-F."/>
            <person name="Clark R.M."/>
            <person name="Fahlgren N."/>
            <person name="Fawcett J.A."/>
            <person name="Grimwood J."/>
            <person name="Gundlach H."/>
            <person name="Haberer G."/>
            <person name="Hollister J.D."/>
            <person name="Ossowski S."/>
            <person name="Ottilar R.P."/>
            <person name="Salamov A.A."/>
            <person name="Schneeberger K."/>
            <person name="Spannagl M."/>
            <person name="Wang X."/>
            <person name="Yang L."/>
            <person name="Nasrallah M.E."/>
            <person name="Bergelson J."/>
            <person name="Carrington J.C."/>
            <person name="Gaut B.S."/>
            <person name="Schmutz J."/>
            <person name="Mayer K.F.X."/>
            <person name="Van de Peer Y."/>
            <person name="Grigoriev I.V."/>
            <person name="Nordborg M."/>
            <person name="Weigel D."/>
            <person name="Guo Y.-L."/>
        </authorList>
    </citation>
    <scope>NUCLEOTIDE SEQUENCE [LARGE SCALE GENOMIC DNA]</scope>
    <source>
        <strain evidence="2">cv. MN47</strain>
    </source>
</reference>
<evidence type="ECO:0000313" key="2">
    <source>
        <dbReference type="Proteomes" id="UP000008694"/>
    </source>
</evidence>
<sequence length="111" mass="12314">MASPTVLRKKKLLDTNTETLIPTLHSGAGGALTRQRRDLSSACFAFCHFKSLGSFLLLVNFVLPFESILNPLEPFASDEKLNNQQYMEEVVSGDFHPSSSTCFSLAKAYIR</sequence>
<evidence type="ECO:0000313" key="1">
    <source>
        <dbReference type="EMBL" id="EFH44733.1"/>
    </source>
</evidence>
<accession>D7MI27</accession>